<dbReference type="InterPro" id="IPR035902">
    <property type="entry name" value="Nuc_phospho_transferase"/>
</dbReference>
<evidence type="ECO:0000256" key="2">
    <source>
        <dbReference type="ARBA" id="ARBA00022679"/>
    </source>
</evidence>
<dbReference type="GO" id="GO:0004048">
    <property type="term" value="F:anthranilate phosphoribosyltransferase activity"/>
    <property type="evidence" value="ECO:0007669"/>
    <property type="project" value="InterPro"/>
</dbReference>
<sequence>MSNTIQNVSHFHSCGSLGLRPLALGSSVIPSSAQTIGRNPGVLRERSRKAQINGMEEDFVVDIAGTGGDGNNLFNVSTTAAIVTAGCKSHQGSANLLQALGCIFVADGGRRRRRKSDQDEDYALPSHPLVSVAGGSPVDNSKTFKDILDHLDIVGSSSWHSAEGEGGKVPANLEPVLHFTLMNASALLVVAGVAKTFKEGVRLMEESVRSGKTWEAFGMFRDVGVKKANDRV</sequence>
<dbReference type="Pfam" id="PF00591">
    <property type="entry name" value="Glycos_transf_3"/>
    <property type="match status" value="1"/>
</dbReference>
<evidence type="ECO:0000313" key="5">
    <source>
        <dbReference type="Proteomes" id="UP000297245"/>
    </source>
</evidence>
<accession>A0A4S8LXT4</accession>
<name>A0A4S8LXT4_DENBC</name>
<dbReference type="PANTHER" id="PTHR43285:SF2">
    <property type="entry name" value="ANTHRANILATE PHOSPHORIBOSYLTRANSFERASE"/>
    <property type="match status" value="1"/>
</dbReference>
<evidence type="ECO:0000256" key="1">
    <source>
        <dbReference type="ARBA" id="ARBA00022676"/>
    </source>
</evidence>
<dbReference type="PANTHER" id="PTHR43285">
    <property type="entry name" value="ANTHRANILATE PHOSPHORIBOSYLTRANSFERASE"/>
    <property type="match status" value="1"/>
</dbReference>
<protein>
    <recommendedName>
        <fullName evidence="3">Glycosyl transferase family 3 domain-containing protein</fullName>
    </recommendedName>
</protein>
<dbReference type="InterPro" id="IPR005940">
    <property type="entry name" value="Anthranilate_Pribosyl_Tfrase"/>
</dbReference>
<dbReference type="EMBL" id="ML179226">
    <property type="protein sequence ID" value="THU94340.1"/>
    <property type="molecule type" value="Genomic_DNA"/>
</dbReference>
<evidence type="ECO:0000259" key="3">
    <source>
        <dbReference type="Pfam" id="PF00591"/>
    </source>
</evidence>
<dbReference type="GO" id="GO:0005829">
    <property type="term" value="C:cytosol"/>
    <property type="evidence" value="ECO:0007669"/>
    <property type="project" value="TreeGrafter"/>
</dbReference>
<keyword evidence="1" id="KW-0328">Glycosyltransferase</keyword>
<dbReference type="SUPFAM" id="SSF52418">
    <property type="entry name" value="Nucleoside phosphorylase/phosphoribosyltransferase catalytic domain"/>
    <property type="match status" value="1"/>
</dbReference>
<feature type="domain" description="Glycosyl transferase family 3" evidence="3">
    <location>
        <begin position="60"/>
        <end position="87"/>
    </location>
</feature>
<dbReference type="GO" id="GO:0000162">
    <property type="term" value="P:L-tryptophan biosynthetic process"/>
    <property type="evidence" value="ECO:0007669"/>
    <property type="project" value="InterPro"/>
</dbReference>
<dbReference type="Gene3D" id="3.40.1030.10">
    <property type="entry name" value="Nucleoside phosphorylase/phosphoribosyltransferase catalytic domain"/>
    <property type="match status" value="2"/>
</dbReference>
<dbReference type="AlphaFoldDB" id="A0A4S8LXT4"/>
<keyword evidence="5" id="KW-1185">Reference proteome</keyword>
<organism evidence="4 5">
    <name type="scientific">Dendrothele bispora (strain CBS 962.96)</name>
    <dbReference type="NCBI Taxonomy" id="1314807"/>
    <lineage>
        <taxon>Eukaryota</taxon>
        <taxon>Fungi</taxon>
        <taxon>Dikarya</taxon>
        <taxon>Basidiomycota</taxon>
        <taxon>Agaricomycotina</taxon>
        <taxon>Agaricomycetes</taxon>
        <taxon>Agaricomycetidae</taxon>
        <taxon>Agaricales</taxon>
        <taxon>Agaricales incertae sedis</taxon>
        <taxon>Dendrothele</taxon>
    </lineage>
</organism>
<proteinExistence type="predicted"/>
<reference evidence="4 5" key="1">
    <citation type="journal article" date="2019" name="Nat. Ecol. Evol.">
        <title>Megaphylogeny resolves global patterns of mushroom evolution.</title>
        <authorList>
            <person name="Varga T."/>
            <person name="Krizsan K."/>
            <person name="Foldi C."/>
            <person name="Dima B."/>
            <person name="Sanchez-Garcia M."/>
            <person name="Sanchez-Ramirez S."/>
            <person name="Szollosi G.J."/>
            <person name="Szarkandi J.G."/>
            <person name="Papp V."/>
            <person name="Albert L."/>
            <person name="Andreopoulos W."/>
            <person name="Angelini C."/>
            <person name="Antonin V."/>
            <person name="Barry K.W."/>
            <person name="Bougher N.L."/>
            <person name="Buchanan P."/>
            <person name="Buyck B."/>
            <person name="Bense V."/>
            <person name="Catcheside P."/>
            <person name="Chovatia M."/>
            <person name="Cooper J."/>
            <person name="Damon W."/>
            <person name="Desjardin D."/>
            <person name="Finy P."/>
            <person name="Geml J."/>
            <person name="Haridas S."/>
            <person name="Hughes K."/>
            <person name="Justo A."/>
            <person name="Karasinski D."/>
            <person name="Kautmanova I."/>
            <person name="Kiss B."/>
            <person name="Kocsube S."/>
            <person name="Kotiranta H."/>
            <person name="LaButti K.M."/>
            <person name="Lechner B.E."/>
            <person name="Liimatainen K."/>
            <person name="Lipzen A."/>
            <person name="Lukacs Z."/>
            <person name="Mihaltcheva S."/>
            <person name="Morgado L.N."/>
            <person name="Niskanen T."/>
            <person name="Noordeloos M.E."/>
            <person name="Ohm R.A."/>
            <person name="Ortiz-Santana B."/>
            <person name="Ovrebo C."/>
            <person name="Racz N."/>
            <person name="Riley R."/>
            <person name="Savchenko A."/>
            <person name="Shiryaev A."/>
            <person name="Soop K."/>
            <person name="Spirin V."/>
            <person name="Szebenyi C."/>
            <person name="Tomsovsky M."/>
            <person name="Tulloss R.E."/>
            <person name="Uehling J."/>
            <person name="Grigoriev I.V."/>
            <person name="Vagvolgyi C."/>
            <person name="Papp T."/>
            <person name="Martin F.M."/>
            <person name="Miettinen O."/>
            <person name="Hibbett D.S."/>
            <person name="Nagy L.G."/>
        </authorList>
    </citation>
    <scope>NUCLEOTIDE SEQUENCE [LARGE SCALE GENOMIC DNA]</scope>
    <source>
        <strain evidence="4 5">CBS 962.96</strain>
    </source>
</reference>
<dbReference type="OrthoDB" id="427800at2759"/>
<dbReference type="Proteomes" id="UP000297245">
    <property type="component" value="Unassembled WGS sequence"/>
</dbReference>
<evidence type="ECO:0000313" key="4">
    <source>
        <dbReference type="EMBL" id="THU94340.1"/>
    </source>
</evidence>
<dbReference type="InterPro" id="IPR000312">
    <property type="entry name" value="Glycosyl_Trfase_fam3"/>
</dbReference>
<gene>
    <name evidence="4" type="ORF">K435DRAFT_798965</name>
</gene>
<keyword evidence="2" id="KW-0808">Transferase</keyword>